<evidence type="ECO:0000256" key="2">
    <source>
        <dbReference type="ARBA" id="ARBA00022737"/>
    </source>
</evidence>
<keyword evidence="3" id="KW-1133">Transmembrane helix</keyword>
<feature type="chain" id="PRO_5043040217" evidence="4">
    <location>
        <begin position="19"/>
        <end position="724"/>
    </location>
</feature>
<dbReference type="Gene3D" id="3.80.10.10">
    <property type="entry name" value="Ribonuclease Inhibitor"/>
    <property type="match status" value="4"/>
</dbReference>
<evidence type="ECO:0000256" key="1">
    <source>
        <dbReference type="ARBA" id="ARBA00022614"/>
    </source>
</evidence>
<dbReference type="EMBL" id="JBBCAQ010000037">
    <property type="protein sequence ID" value="KAK7573720.1"/>
    <property type="molecule type" value="Genomic_DNA"/>
</dbReference>
<dbReference type="SMART" id="SM00369">
    <property type="entry name" value="LRR_TYP"/>
    <property type="match status" value="11"/>
</dbReference>
<keyword evidence="2" id="KW-0677">Repeat</keyword>
<keyword evidence="3" id="KW-0472">Membrane</keyword>
<organism evidence="5 6">
    <name type="scientific">Parthenolecanium corni</name>
    <dbReference type="NCBI Taxonomy" id="536013"/>
    <lineage>
        <taxon>Eukaryota</taxon>
        <taxon>Metazoa</taxon>
        <taxon>Ecdysozoa</taxon>
        <taxon>Arthropoda</taxon>
        <taxon>Hexapoda</taxon>
        <taxon>Insecta</taxon>
        <taxon>Pterygota</taxon>
        <taxon>Neoptera</taxon>
        <taxon>Paraneoptera</taxon>
        <taxon>Hemiptera</taxon>
        <taxon>Sternorrhyncha</taxon>
        <taxon>Coccoidea</taxon>
        <taxon>Coccidae</taxon>
        <taxon>Parthenolecanium</taxon>
    </lineage>
</organism>
<evidence type="ECO:0000313" key="5">
    <source>
        <dbReference type="EMBL" id="KAK7573720.1"/>
    </source>
</evidence>
<dbReference type="SUPFAM" id="SSF52058">
    <property type="entry name" value="L domain-like"/>
    <property type="match status" value="1"/>
</dbReference>
<protein>
    <submittedName>
        <fullName evidence="5">Uncharacterized protein</fullName>
    </submittedName>
</protein>
<comment type="caution">
    <text evidence="5">The sequence shown here is derived from an EMBL/GenBank/DDBJ whole genome shotgun (WGS) entry which is preliminary data.</text>
</comment>
<dbReference type="AlphaFoldDB" id="A0AAN9T522"/>
<feature type="signal peptide" evidence="4">
    <location>
        <begin position="1"/>
        <end position="18"/>
    </location>
</feature>
<dbReference type="Pfam" id="PF13855">
    <property type="entry name" value="LRR_8"/>
    <property type="match status" value="4"/>
</dbReference>
<dbReference type="Proteomes" id="UP001367676">
    <property type="component" value="Unassembled WGS sequence"/>
</dbReference>
<keyword evidence="6" id="KW-1185">Reference proteome</keyword>
<sequence>MKIIAALLLVAGLAVVWADVTFCPKHCKCSAEGSSGISAVCTKLDPKEQVFQDVVQHLTIVNAANKSFTLSDNIFANMGLWRLESIKIINSSLTDISVKAFQSLSSLFDVNLSDNQLFLIHADTFVNNTNLHRLKLRGNPLQLTQLLQSPHETLLRSPSLTDLDLSSCQLSQILPKTFSQLKNLVFISLSYNYLKTIPNDVFDGLEFLEELDLSYNVISKVDKNAFKMNKEIAVLKLRGNPIEVLNGINAQSMEELDLSECKLRILMKETIEGMPELMSLNLSNNNLEVLSSDAFVVVQELKTVDLSYNKLIGPLPRDLFRYNSDLETLVLTGNKDLGALVEESGFSGNHMPMSRLDLADCGLTTMTPGQLKGMHNLNVLNLSGNSIQELDDKTFAHLTQLNSLDLSNNKLTVLGSQLFENNNGLVKLYLSGNPIKHLSTATFASLLSLKYLYANNCQLEHLWDSHKYDSDSAAVRKTKVLPSLTLFDISENRLVNLHVNDFDGMEHLEAIGLAGNPLDCTKTTFQVIDFFDKNGVDPHRKELGYSASTSEDEASLRWAELVDSICPLKFPKTTARQRVPLRMPVAPRKEIIPVPSEQPPIIREPFPITKIEIEANDSSIMWPMVLAVSILIVALYFIIYLVGEITHRRRAIPPSYARAASLGGHVRTRGTSGSPLYYKLYEECSIPAQPNKEKKNYILDFSPIHTILKKNTYKVMKSNNEANV</sequence>
<dbReference type="SUPFAM" id="SSF52047">
    <property type="entry name" value="RNI-like"/>
    <property type="match status" value="1"/>
</dbReference>
<dbReference type="PRINTS" id="PR00019">
    <property type="entry name" value="LEURICHRPT"/>
</dbReference>
<reference evidence="5 6" key="1">
    <citation type="submission" date="2024-03" db="EMBL/GenBank/DDBJ databases">
        <title>Adaptation during the transition from Ophiocordyceps entomopathogen to insect associate is accompanied by gene loss and intensified selection.</title>
        <authorList>
            <person name="Ward C.M."/>
            <person name="Onetto C.A."/>
            <person name="Borneman A.R."/>
        </authorList>
    </citation>
    <scope>NUCLEOTIDE SEQUENCE [LARGE SCALE GENOMIC DNA]</scope>
    <source>
        <strain evidence="5">AWRI1</strain>
        <tissue evidence="5">Single Adult Female</tissue>
    </source>
</reference>
<dbReference type="PANTHER" id="PTHR24366:SF96">
    <property type="entry name" value="LEUCINE RICH REPEAT CONTAINING 53"/>
    <property type="match status" value="1"/>
</dbReference>
<keyword evidence="3" id="KW-0812">Transmembrane</keyword>
<gene>
    <name evidence="5" type="ORF">V9T40_010911</name>
</gene>
<keyword evidence="1" id="KW-0433">Leucine-rich repeat</keyword>
<evidence type="ECO:0000313" key="6">
    <source>
        <dbReference type="Proteomes" id="UP001367676"/>
    </source>
</evidence>
<evidence type="ECO:0000256" key="4">
    <source>
        <dbReference type="SAM" id="SignalP"/>
    </source>
</evidence>
<dbReference type="InterPro" id="IPR032675">
    <property type="entry name" value="LRR_dom_sf"/>
</dbReference>
<keyword evidence="4" id="KW-0732">Signal</keyword>
<feature type="transmembrane region" description="Helical" evidence="3">
    <location>
        <begin position="620"/>
        <end position="642"/>
    </location>
</feature>
<dbReference type="PROSITE" id="PS51450">
    <property type="entry name" value="LRR"/>
    <property type="match status" value="3"/>
</dbReference>
<dbReference type="PANTHER" id="PTHR24366">
    <property type="entry name" value="IG(IMMUNOGLOBULIN) AND LRR(LEUCINE RICH REPEAT) DOMAINS"/>
    <property type="match status" value="1"/>
</dbReference>
<name>A0AAN9T522_9HEMI</name>
<proteinExistence type="predicted"/>
<dbReference type="InterPro" id="IPR003591">
    <property type="entry name" value="Leu-rich_rpt_typical-subtyp"/>
</dbReference>
<evidence type="ECO:0000256" key="3">
    <source>
        <dbReference type="SAM" id="Phobius"/>
    </source>
</evidence>
<accession>A0AAN9T522</accession>
<dbReference type="InterPro" id="IPR001611">
    <property type="entry name" value="Leu-rich_rpt"/>
</dbReference>